<evidence type="ECO:0000256" key="4">
    <source>
        <dbReference type="ARBA" id="ARBA00022833"/>
    </source>
</evidence>
<evidence type="ECO:0000313" key="8">
    <source>
        <dbReference type="EMBL" id="KAJ2782567.1"/>
    </source>
</evidence>
<evidence type="ECO:0000256" key="2">
    <source>
        <dbReference type="ARBA" id="ARBA00022737"/>
    </source>
</evidence>
<feature type="region of interest" description="Disordered" evidence="6">
    <location>
        <begin position="111"/>
        <end position="139"/>
    </location>
</feature>
<keyword evidence="4 5" id="KW-0862">Zinc</keyword>
<dbReference type="PANTHER" id="PTHR12547">
    <property type="entry name" value="CCCH ZINC FINGER/TIS11-RELATED"/>
    <property type="match status" value="1"/>
</dbReference>
<dbReference type="FunFam" id="4.10.1000.10:FF:000003">
    <property type="entry name" value="Zinc finger CCCH domain-containing protein"/>
    <property type="match status" value="1"/>
</dbReference>
<dbReference type="OrthoDB" id="410307at2759"/>
<dbReference type="GO" id="GO:0003729">
    <property type="term" value="F:mRNA binding"/>
    <property type="evidence" value="ECO:0007669"/>
    <property type="project" value="InterPro"/>
</dbReference>
<dbReference type="AlphaFoldDB" id="A0A9W8HCM5"/>
<dbReference type="PROSITE" id="PS50103">
    <property type="entry name" value="ZF_C3H1"/>
    <property type="match status" value="2"/>
</dbReference>
<accession>A0A9W8HCM5</accession>
<feature type="domain" description="C3H1-type" evidence="7">
    <location>
        <begin position="21"/>
        <end position="49"/>
    </location>
</feature>
<feature type="domain" description="C3H1-type" evidence="7">
    <location>
        <begin position="59"/>
        <end position="87"/>
    </location>
</feature>
<feature type="zinc finger region" description="C3H1-type" evidence="5">
    <location>
        <begin position="59"/>
        <end position="87"/>
    </location>
</feature>
<name>A0A9W8HCM5_9FUNG</name>
<dbReference type="SMART" id="SM00356">
    <property type="entry name" value="ZnF_C3H1"/>
    <property type="match status" value="2"/>
</dbReference>
<dbReference type="InterPro" id="IPR000571">
    <property type="entry name" value="Znf_CCCH"/>
</dbReference>
<keyword evidence="9" id="KW-1185">Reference proteome</keyword>
<dbReference type="GO" id="GO:0008270">
    <property type="term" value="F:zinc ion binding"/>
    <property type="evidence" value="ECO:0007669"/>
    <property type="project" value="UniProtKB-KW"/>
</dbReference>
<evidence type="ECO:0000256" key="3">
    <source>
        <dbReference type="ARBA" id="ARBA00022771"/>
    </source>
</evidence>
<dbReference type="EMBL" id="JANBUL010000069">
    <property type="protein sequence ID" value="KAJ2782567.1"/>
    <property type="molecule type" value="Genomic_DNA"/>
</dbReference>
<keyword evidence="1 5" id="KW-0479">Metal-binding</keyword>
<dbReference type="InterPro" id="IPR045877">
    <property type="entry name" value="ZFP36-like"/>
</dbReference>
<evidence type="ECO:0000256" key="6">
    <source>
        <dbReference type="SAM" id="MobiDB-lite"/>
    </source>
</evidence>
<dbReference type="InterPro" id="IPR036855">
    <property type="entry name" value="Znf_CCCH_sf"/>
</dbReference>
<dbReference type="Gene3D" id="4.10.1000.10">
    <property type="entry name" value="Zinc finger, CCCH-type"/>
    <property type="match status" value="2"/>
</dbReference>
<dbReference type="PANTHER" id="PTHR12547:SF18">
    <property type="entry name" value="PROTEIN TIS11"/>
    <property type="match status" value="1"/>
</dbReference>
<gene>
    <name evidence="8" type="ORF">H4R18_002196</name>
</gene>
<evidence type="ECO:0000259" key="7">
    <source>
        <dbReference type="PROSITE" id="PS50103"/>
    </source>
</evidence>
<comment type="caution">
    <text evidence="8">The sequence shown here is derived from an EMBL/GenBank/DDBJ whole genome shotgun (WGS) entry which is preliminary data.</text>
</comment>
<keyword evidence="2" id="KW-0677">Repeat</keyword>
<reference evidence="8" key="1">
    <citation type="submission" date="2022-07" db="EMBL/GenBank/DDBJ databases">
        <title>Phylogenomic reconstructions and comparative analyses of Kickxellomycotina fungi.</title>
        <authorList>
            <person name="Reynolds N.K."/>
            <person name="Stajich J.E."/>
            <person name="Barry K."/>
            <person name="Grigoriev I.V."/>
            <person name="Crous P."/>
            <person name="Smith M.E."/>
        </authorList>
    </citation>
    <scope>NUCLEOTIDE SEQUENCE</scope>
    <source>
        <strain evidence="8">NBRC 105414</strain>
    </source>
</reference>
<proteinExistence type="predicted"/>
<sequence length="234" mass="24439">MALQAASAPEGASRPRSAVRSYKTALCRSFATRRGCKYGDGCRFAHGDDELRVRLNPPRYKTVPCRNEAQGRVCPYGAKCDYIHASDSAPSQPPAADAAWIGRAARSAPLSPSAGRSVWEPPPLLPSSPPPPAPLPSLLLPSAGSRKALPANTPAALAGAAAPVAACDPSTAIDLFASFRLPGAPLLDAYYAAPHRCPAEPSWPSAHIDRASRPGQAIARTYSGLFASPSRPPL</sequence>
<dbReference type="GO" id="GO:0010468">
    <property type="term" value="P:regulation of gene expression"/>
    <property type="evidence" value="ECO:0007669"/>
    <property type="project" value="UniProtKB-ARBA"/>
</dbReference>
<dbReference type="Proteomes" id="UP001140217">
    <property type="component" value="Unassembled WGS sequence"/>
</dbReference>
<dbReference type="GO" id="GO:0051252">
    <property type="term" value="P:regulation of RNA metabolic process"/>
    <property type="evidence" value="ECO:0007669"/>
    <property type="project" value="UniProtKB-ARBA"/>
</dbReference>
<evidence type="ECO:0000256" key="5">
    <source>
        <dbReference type="PROSITE-ProRule" id="PRU00723"/>
    </source>
</evidence>
<dbReference type="SUPFAM" id="SSF90229">
    <property type="entry name" value="CCCH zinc finger"/>
    <property type="match status" value="2"/>
</dbReference>
<evidence type="ECO:0000256" key="1">
    <source>
        <dbReference type="ARBA" id="ARBA00022723"/>
    </source>
</evidence>
<dbReference type="Pfam" id="PF00642">
    <property type="entry name" value="zf-CCCH"/>
    <property type="match status" value="2"/>
</dbReference>
<keyword evidence="3 5" id="KW-0863">Zinc-finger</keyword>
<feature type="zinc finger region" description="C3H1-type" evidence="5">
    <location>
        <begin position="21"/>
        <end position="49"/>
    </location>
</feature>
<feature type="compositionally biased region" description="Pro residues" evidence="6">
    <location>
        <begin position="120"/>
        <end position="135"/>
    </location>
</feature>
<evidence type="ECO:0000313" key="9">
    <source>
        <dbReference type="Proteomes" id="UP001140217"/>
    </source>
</evidence>
<organism evidence="8 9">
    <name type="scientific">Coemansia javaensis</name>
    <dbReference type="NCBI Taxonomy" id="2761396"/>
    <lineage>
        <taxon>Eukaryota</taxon>
        <taxon>Fungi</taxon>
        <taxon>Fungi incertae sedis</taxon>
        <taxon>Zoopagomycota</taxon>
        <taxon>Kickxellomycotina</taxon>
        <taxon>Kickxellomycetes</taxon>
        <taxon>Kickxellales</taxon>
        <taxon>Kickxellaceae</taxon>
        <taxon>Coemansia</taxon>
    </lineage>
</organism>
<protein>
    <recommendedName>
        <fullName evidence="7">C3H1-type domain-containing protein</fullName>
    </recommendedName>
</protein>